<feature type="domain" description="Calcineurin-like phosphoesterase" evidence="1">
    <location>
        <begin position="18"/>
        <end position="214"/>
    </location>
</feature>
<dbReference type="PANTHER" id="PTHR37844:SF2">
    <property type="entry name" value="SER_THR PROTEIN PHOSPHATASE SUPERFAMILY (AFU_ORTHOLOGUE AFUA_1G14840)"/>
    <property type="match status" value="1"/>
</dbReference>
<gene>
    <name evidence="2" type="ORF">G0028_18240</name>
</gene>
<sequence length="249" mass="28499">MKLQILSDTHNSDYQLSLDADVIIHAGDFSNCLSGVTHFAELCKSLNKNFIFVLGNHDYYGSHYNEVIDFLTINYPNNALRNDNHIKIKDKIFVGGTLFSNFRTNIADITPEMLLQFKKDAEQSIYDFQKITIEPGNTYIRADDFIMLFEQYYQNIMQFKNQGNVIVVTHFPPNLACLDPYWGNHPIASALNPYFINDLDLKGFKLWISGHTHTAIDTVVDGCHLVINPLGYPQEQGKNGFRENLIIEI</sequence>
<dbReference type="GO" id="GO:0016787">
    <property type="term" value="F:hydrolase activity"/>
    <property type="evidence" value="ECO:0007669"/>
    <property type="project" value="InterPro"/>
</dbReference>
<dbReference type="Gene3D" id="3.60.21.10">
    <property type="match status" value="1"/>
</dbReference>
<dbReference type="Pfam" id="PF00149">
    <property type="entry name" value="Metallophos"/>
    <property type="match status" value="1"/>
</dbReference>
<dbReference type="PANTHER" id="PTHR37844">
    <property type="entry name" value="SER/THR PROTEIN PHOSPHATASE SUPERFAMILY (AFU_ORTHOLOGUE AFUA_1G14840)"/>
    <property type="match status" value="1"/>
</dbReference>
<dbReference type="InterPro" id="IPR029052">
    <property type="entry name" value="Metallo-depent_PP-like"/>
</dbReference>
<protein>
    <submittedName>
        <fullName evidence="2">Metallophosphoesterase</fullName>
    </submittedName>
</protein>
<evidence type="ECO:0000259" key="1">
    <source>
        <dbReference type="Pfam" id="PF00149"/>
    </source>
</evidence>
<dbReference type="AlphaFoldDB" id="A0A7S7AJ53"/>
<dbReference type="SUPFAM" id="SSF56300">
    <property type="entry name" value="Metallo-dependent phosphatases"/>
    <property type="match status" value="1"/>
</dbReference>
<accession>A0A7S7AJ53</accession>
<dbReference type="Proteomes" id="UP000593966">
    <property type="component" value="Chromosome"/>
</dbReference>
<evidence type="ECO:0000313" key="2">
    <source>
        <dbReference type="EMBL" id="QOW47659.1"/>
    </source>
</evidence>
<dbReference type="InterPro" id="IPR004843">
    <property type="entry name" value="Calcineurin-like_PHP"/>
</dbReference>
<dbReference type="RefSeq" id="WP_180046580.1">
    <property type="nucleotide sequence ID" value="NZ_CP048659.1"/>
</dbReference>
<dbReference type="EMBL" id="CP048659">
    <property type="protein sequence ID" value="QOW47659.1"/>
    <property type="molecule type" value="Genomic_DNA"/>
</dbReference>
<evidence type="ECO:0000313" key="3">
    <source>
        <dbReference type="Proteomes" id="UP000593966"/>
    </source>
</evidence>
<organism evidence="2 3">
    <name type="scientific">Acinetobacter piscicola</name>
    <dbReference type="NCBI Taxonomy" id="2006115"/>
    <lineage>
        <taxon>Bacteria</taxon>
        <taxon>Pseudomonadati</taxon>
        <taxon>Pseudomonadota</taxon>
        <taxon>Gammaproteobacteria</taxon>
        <taxon>Moraxellales</taxon>
        <taxon>Moraxellaceae</taxon>
        <taxon>Acinetobacter</taxon>
    </lineage>
</organism>
<reference evidence="2 3" key="1">
    <citation type="submission" date="2020-02" db="EMBL/GenBank/DDBJ databases">
        <title>Tigecycline-resistant Acinetobacter species from pigs and migratory birds.</title>
        <authorList>
            <person name="Chen C."/>
            <person name="Sun J."/>
            <person name="Liao X.-P."/>
            <person name="Liu Y.-H."/>
        </authorList>
    </citation>
    <scope>NUCLEOTIDE SEQUENCE [LARGE SCALE GENOMIC DNA]</scope>
    <source>
        <strain evidence="2 3">YH12207_T</strain>
    </source>
</reference>
<name>A0A7S7AJ53_9GAMM</name>
<proteinExistence type="predicted"/>
<keyword evidence="3" id="KW-1185">Reference proteome</keyword>